<comment type="caution">
    <text evidence="3">The sequence shown here is derived from an EMBL/GenBank/DDBJ whole genome shotgun (WGS) entry which is preliminary data.</text>
</comment>
<dbReference type="InterPro" id="IPR036663">
    <property type="entry name" value="Fumarylacetoacetase_C_sf"/>
</dbReference>
<sequence length="247" mass="25860">MVDVNALAATLDDAARDVRAIPKLTDAAPLDVTAAYAVQRAGIERRRSRGERLAGVKMGFTSRAKMVQMGVDDVIWGLLTDRMLAESSVDVSRLIHPRIEPEIAYLIGREVRSAAEAETAVAGVAVGFEVLDSRYAGFDFTLPDVIADNASAARFGIGAWHPPRDVSNVGLLVEIDGRPVQTGSSAAILGDPARSLRAAARLALDAGMTLEPGWIVLAGAATAAVPLPKDAHVRVTGAGLGSVEVTT</sequence>
<feature type="domain" description="Fumarylacetoacetase-like C-terminal" evidence="2">
    <location>
        <begin position="97"/>
        <end position="245"/>
    </location>
</feature>
<evidence type="ECO:0000313" key="4">
    <source>
        <dbReference type="Proteomes" id="UP000316706"/>
    </source>
</evidence>
<dbReference type="RefSeq" id="WP_185758803.1">
    <property type="nucleotide sequence ID" value="NZ_VFPO01000001.1"/>
</dbReference>
<evidence type="ECO:0000313" key="3">
    <source>
        <dbReference type="EMBL" id="TQM68905.1"/>
    </source>
</evidence>
<gene>
    <name evidence="3" type="ORF">FHX41_2581</name>
</gene>
<name>A0A543IE90_9ACTN</name>
<proteinExistence type="predicted"/>
<dbReference type="GO" id="GO:0008684">
    <property type="term" value="F:2-oxopent-4-enoate hydratase activity"/>
    <property type="evidence" value="ECO:0007669"/>
    <property type="project" value="TreeGrafter"/>
</dbReference>
<dbReference type="Pfam" id="PF01557">
    <property type="entry name" value="FAA_hydrolase"/>
    <property type="match status" value="1"/>
</dbReference>
<keyword evidence="1" id="KW-0456">Lyase</keyword>
<dbReference type="Proteomes" id="UP000316706">
    <property type="component" value="Unassembled WGS sequence"/>
</dbReference>
<protein>
    <submittedName>
        <fullName evidence="3">2-oxo-3-hexenedioate decarboxylase</fullName>
    </submittedName>
</protein>
<dbReference type="InterPro" id="IPR011234">
    <property type="entry name" value="Fumarylacetoacetase-like_C"/>
</dbReference>
<dbReference type="EMBL" id="VFPO01000001">
    <property type="protein sequence ID" value="TQM68905.1"/>
    <property type="molecule type" value="Genomic_DNA"/>
</dbReference>
<dbReference type="GO" id="GO:0005737">
    <property type="term" value="C:cytoplasm"/>
    <property type="evidence" value="ECO:0007669"/>
    <property type="project" value="TreeGrafter"/>
</dbReference>
<keyword evidence="4" id="KW-1185">Reference proteome</keyword>
<dbReference type="Gene3D" id="3.90.850.10">
    <property type="entry name" value="Fumarylacetoacetase-like, C-terminal domain"/>
    <property type="match status" value="1"/>
</dbReference>
<dbReference type="PANTHER" id="PTHR30143">
    <property type="entry name" value="ACID HYDRATASE"/>
    <property type="match status" value="1"/>
</dbReference>
<dbReference type="PANTHER" id="PTHR30143:SF0">
    <property type="entry name" value="2-KETO-4-PENTENOATE HYDRATASE"/>
    <property type="match status" value="1"/>
</dbReference>
<reference evidence="3 4" key="1">
    <citation type="submission" date="2019-06" db="EMBL/GenBank/DDBJ databases">
        <title>Sequencing the genomes of 1000 actinobacteria strains.</title>
        <authorList>
            <person name="Klenk H.-P."/>
        </authorList>
    </citation>
    <scope>NUCLEOTIDE SEQUENCE [LARGE SCALE GENOMIC DNA]</scope>
    <source>
        <strain evidence="3 4">DSM 45043</strain>
    </source>
</reference>
<dbReference type="SUPFAM" id="SSF56529">
    <property type="entry name" value="FAH"/>
    <property type="match status" value="1"/>
</dbReference>
<evidence type="ECO:0000256" key="1">
    <source>
        <dbReference type="ARBA" id="ARBA00023239"/>
    </source>
</evidence>
<accession>A0A543IE90</accession>
<dbReference type="InterPro" id="IPR050772">
    <property type="entry name" value="Hydratase-Decarb/MhpD_sf"/>
</dbReference>
<evidence type="ECO:0000259" key="2">
    <source>
        <dbReference type="Pfam" id="PF01557"/>
    </source>
</evidence>
<dbReference type="AlphaFoldDB" id="A0A543IE90"/>
<organism evidence="3 4">
    <name type="scientific">Actinomadura hallensis</name>
    <dbReference type="NCBI Taxonomy" id="337895"/>
    <lineage>
        <taxon>Bacteria</taxon>
        <taxon>Bacillati</taxon>
        <taxon>Actinomycetota</taxon>
        <taxon>Actinomycetes</taxon>
        <taxon>Streptosporangiales</taxon>
        <taxon>Thermomonosporaceae</taxon>
        <taxon>Actinomadura</taxon>
    </lineage>
</organism>